<organism evidence="6 7">
    <name type="scientific">Ramazzottius varieornatus</name>
    <name type="common">Water bear</name>
    <name type="synonym">Tardigrade</name>
    <dbReference type="NCBI Taxonomy" id="947166"/>
    <lineage>
        <taxon>Eukaryota</taxon>
        <taxon>Metazoa</taxon>
        <taxon>Ecdysozoa</taxon>
        <taxon>Tardigrada</taxon>
        <taxon>Eutardigrada</taxon>
        <taxon>Parachela</taxon>
        <taxon>Hypsibioidea</taxon>
        <taxon>Ramazzottiidae</taxon>
        <taxon>Ramazzottius</taxon>
    </lineage>
</organism>
<evidence type="ECO:0000256" key="4">
    <source>
        <dbReference type="ARBA" id="ARBA00023157"/>
    </source>
</evidence>
<dbReference type="Proteomes" id="UP000186922">
    <property type="component" value="Unassembled WGS sequence"/>
</dbReference>
<dbReference type="Gene3D" id="2.40.10.10">
    <property type="entry name" value="Trypsin-like serine proteases"/>
    <property type="match status" value="1"/>
</dbReference>
<dbReference type="SUPFAM" id="SSF50494">
    <property type="entry name" value="Trypsin-like serine proteases"/>
    <property type="match status" value="1"/>
</dbReference>
<gene>
    <name evidence="6" type="primary">RvY_01914-1</name>
    <name evidence="6" type="synonym">RvY_01914.1</name>
    <name evidence="6" type="ORF">RvY_01914</name>
</gene>
<dbReference type="GO" id="GO:0006508">
    <property type="term" value="P:proteolysis"/>
    <property type="evidence" value="ECO:0007669"/>
    <property type="project" value="UniProtKB-KW"/>
</dbReference>
<keyword evidence="4" id="KW-1015">Disulfide bond</keyword>
<dbReference type="InterPro" id="IPR050430">
    <property type="entry name" value="Peptidase_S1"/>
</dbReference>
<sequence>MKSENGPISVLKVIPHPDFTYSYNTDFQNLNQDFCLLKLAKVPKPMKDWEKKVLGTVVLCQQCDRILALQPLDYTDKIGPVCLAQRPDPPPKASCYATGWGRTDPNDFNAPGSQKLMEVDLRIRSDDECSAAAQYEGIPSSIHVSPDTICTLSSPRATTIRRFDPSVQYDRGDYIIDIPAHADSEPSYEVEGIMSNASWVADASCFFTPPPVTTSSTVKPGEDVTPAGTTAPVLAPSEAPNFAIHEKVTSYIIENLK</sequence>
<feature type="domain" description="Peptidase S1" evidence="5">
    <location>
        <begin position="1"/>
        <end position="257"/>
    </location>
</feature>
<dbReference type="AlphaFoldDB" id="A0A1D1UQ09"/>
<dbReference type="InterPro" id="IPR001254">
    <property type="entry name" value="Trypsin_dom"/>
</dbReference>
<dbReference type="PROSITE" id="PS50240">
    <property type="entry name" value="TRYPSIN_DOM"/>
    <property type="match status" value="1"/>
</dbReference>
<dbReference type="Pfam" id="PF00089">
    <property type="entry name" value="Trypsin"/>
    <property type="match status" value="1"/>
</dbReference>
<evidence type="ECO:0000256" key="3">
    <source>
        <dbReference type="ARBA" id="ARBA00022825"/>
    </source>
</evidence>
<accession>A0A1D1UQ09</accession>
<evidence type="ECO:0000256" key="1">
    <source>
        <dbReference type="ARBA" id="ARBA00022670"/>
    </source>
</evidence>
<keyword evidence="2" id="KW-0378">Hydrolase</keyword>
<name>A0A1D1UQ09_RAMVA</name>
<proteinExistence type="predicted"/>
<protein>
    <recommendedName>
        <fullName evidence="5">Peptidase S1 domain-containing protein</fullName>
    </recommendedName>
</protein>
<keyword evidence="7" id="KW-1185">Reference proteome</keyword>
<evidence type="ECO:0000313" key="6">
    <source>
        <dbReference type="EMBL" id="GAU89357.1"/>
    </source>
</evidence>
<dbReference type="InterPro" id="IPR009003">
    <property type="entry name" value="Peptidase_S1_PA"/>
</dbReference>
<dbReference type="PANTHER" id="PTHR24276">
    <property type="entry name" value="POLYSERASE-RELATED"/>
    <property type="match status" value="1"/>
</dbReference>
<dbReference type="PANTHER" id="PTHR24276:SF98">
    <property type="entry name" value="FI18310P1-RELATED"/>
    <property type="match status" value="1"/>
</dbReference>
<dbReference type="InterPro" id="IPR043504">
    <property type="entry name" value="Peptidase_S1_PA_chymotrypsin"/>
</dbReference>
<reference evidence="6 7" key="1">
    <citation type="journal article" date="2016" name="Nat. Commun.">
        <title>Extremotolerant tardigrade genome and improved radiotolerance of human cultured cells by tardigrade-unique protein.</title>
        <authorList>
            <person name="Hashimoto T."/>
            <person name="Horikawa D.D."/>
            <person name="Saito Y."/>
            <person name="Kuwahara H."/>
            <person name="Kozuka-Hata H."/>
            <person name="Shin-I T."/>
            <person name="Minakuchi Y."/>
            <person name="Ohishi K."/>
            <person name="Motoyama A."/>
            <person name="Aizu T."/>
            <person name="Enomoto A."/>
            <person name="Kondo K."/>
            <person name="Tanaka S."/>
            <person name="Hara Y."/>
            <person name="Koshikawa S."/>
            <person name="Sagara H."/>
            <person name="Miura T."/>
            <person name="Yokobori S."/>
            <person name="Miyagawa K."/>
            <person name="Suzuki Y."/>
            <person name="Kubo T."/>
            <person name="Oyama M."/>
            <person name="Kohara Y."/>
            <person name="Fujiyama A."/>
            <person name="Arakawa K."/>
            <person name="Katayama T."/>
            <person name="Toyoda A."/>
            <person name="Kunieda T."/>
        </authorList>
    </citation>
    <scope>NUCLEOTIDE SEQUENCE [LARGE SCALE GENOMIC DNA]</scope>
    <source>
        <strain evidence="6 7">YOKOZUNA-1</strain>
    </source>
</reference>
<evidence type="ECO:0000313" key="7">
    <source>
        <dbReference type="Proteomes" id="UP000186922"/>
    </source>
</evidence>
<dbReference type="EMBL" id="BDGG01000001">
    <property type="protein sequence ID" value="GAU89357.1"/>
    <property type="molecule type" value="Genomic_DNA"/>
</dbReference>
<keyword evidence="1" id="KW-0645">Protease</keyword>
<dbReference type="GO" id="GO:0004252">
    <property type="term" value="F:serine-type endopeptidase activity"/>
    <property type="evidence" value="ECO:0007669"/>
    <property type="project" value="InterPro"/>
</dbReference>
<evidence type="ECO:0000259" key="5">
    <source>
        <dbReference type="PROSITE" id="PS50240"/>
    </source>
</evidence>
<comment type="caution">
    <text evidence="6">The sequence shown here is derived from an EMBL/GenBank/DDBJ whole genome shotgun (WGS) entry which is preliminary data.</text>
</comment>
<evidence type="ECO:0000256" key="2">
    <source>
        <dbReference type="ARBA" id="ARBA00022801"/>
    </source>
</evidence>
<keyword evidence="3" id="KW-0720">Serine protease</keyword>